<dbReference type="CDD" id="cd00038">
    <property type="entry name" value="CAP_ED"/>
    <property type="match status" value="1"/>
</dbReference>
<proteinExistence type="predicted"/>
<keyword evidence="2 5" id="KW-0812">Transmembrane</keyword>
<evidence type="ECO:0000256" key="4">
    <source>
        <dbReference type="ARBA" id="ARBA00023136"/>
    </source>
</evidence>
<dbReference type="GO" id="GO:0016020">
    <property type="term" value="C:membrane"/>
    <property type="evidence" value="ECO:0007669"/>
    <property type="project" value="UniProtKB-SubCell"/>
</dbReference>
<name>A0A562ZK15_9BURK</name>
<dbReference type="Gene3D" id="2.60.120.10">
    <property type="entry name" value="Jelly Rolls"/>
    <property type="match status" value="1"/>
</dbReference>
<dbReference type="SMART" id="SM00100">
    <property type="entry name" value="cNMP"/>
    <property type="match status" value="1"/>
</dbReference>
<dbReference type="InterPro" id="IPR014710">
    <property type="entry name" value="RmlC-like_jellyroll"/>
</dbReference>
<accession>A0A562ZK15</accession>
<feature type="transmembrane region" description="Helical" evidence="5">
    <location>
        <begin position="276"/>
        <end position="296"/>
    </location>
</feature>
<organism evidence="8 9">
    <name type="scientific">Caenimonas sedimenti</name>
    <dbReference type="NCBI Taxonomy" id="2596921"/>
    <lineage>
        <taxon>Bacteria</taxon>
        <taxon>Pseudomonadati</taxon>
        <taxon>Pseudomonadota</taxon>
        <taxon>Betaproteobacteria</taxon>
        <taxon>Burkholderiales</taxon>
        <taxon>Comamonadaceae</taxon>
        <taxon>Caenimonas</taxon>
    </lineage>
</organism>
<dbReference type="AlphaFoldDB" id="A0A562ZK15"/>
<feature type="domain" description="STAS" evidence="7">
    <location>
        <begin position="435"/>
        <end position="549"/>
    </location>
</feature>
<evidence type="ECO:0000256" key="2">
    <source>
        <dbReference type="ARBA" id="ARBA00022692"/>
    </source>
</evidence>
<dbReference type="Gene3D" id="3.30.750.24">
    <property type="entry name" value="STAS domain"/>
    <property type="match status" value="1"/>
</dbReference>
<gene>
    <name evidence="8" type="ORF">FN976_21805</name>
</gene>
<dbReference type="InterPro" id="IPR018488">
    <property type="entry name" value="cNMP-bd_CS"/>
</dbReference>
<feature type="transmembrane region" description="Helical" evidence="5">
    <location>
        <begin position="308"/>
        <end position="329"/>
    </location>
</feature>
<evidence type="ECO:0000313" key="8">
    <source>
        <dbReference type="EMBL" id="TWO68648.1"/>
    </source>
</evidence>
<evidence type="ECO:0000256" key="3">
    <source>
        <dbReference type="ARBA" id="ARBA00022989"/>
    </source>
</evidence>
<dbReference type="Pfam" id="PF00916">
    <property type="entry name" value="Sulfate_transp"/>
    <property type="match status" value="1"/>
</dbReference>
<dbReference type="SUPFAM" id="SSF51206">
    <property type="entry name" value="cAMP-binding domain-like"/>
    <property type="match status" value="1"/>
</dbReference>
<dbReference type="PROSITE" id="PS00889">
    <property type="entry name" value="CNMP_BINDING_2"/>
    <property type="match status" value="1"/>
</dbReference>
<keyword evidence="4 5" id="KW-0472">Membrane</keyword>
<feature type="transmembrane region" description="Helical" evidence="5">
    <location>
        <begin position="15"/>
        <end position="38"/>
    </location>
</feature>
<dbReference type="InterPro" id="IPR052706">
    <property type="entry name" value="Membrane-Transporter-like"/>
</dbReference>
<dbReference type="CDD" id="cd07042">
    <property type="entry name" value="STAS_SulP_like_sulfate_transporter"/>
    <property type="match status" value="1"/>
</dbReference>
<dbReference type="EMBL" id="VOBQ01000018">
    <property type="protein sequence ID" value="TWO68648.1"/>
    <property type="molecule type" value="Genomic_DNA"/>
</dbReference>
<dbReference type="Proteomes" id="UP000318199">
    <property type="component" value="Unassembled WGS sequence"/>
</dbReference>
<dbReference type="InterPro" id="IPR036513">
    <property type="entry name" value="STAS_dom_sf"/>
</dbReference>
<comment type="caution">
    <text evidence="8">The sequence shown here is derived from an EMBL/GenBank/DDBJ whole genome shotgun (WGS) entry which is preliminary data.</text>
</comment>
<comment type="subcellular location">
    <subcellularLocation>
        <location evidence="1">Membrane</location>
        <topology evidence="1">Multi-pass membrane protein</topology>
    </subcellularLocation>
</comment>
<dbReference type="PANTHER" id="PTHR43310">
    <property type="entry name" value="SULFATE TRANSPORTER YBAR-RELATED"/>
    <property type="match status" value="1"/>
</dbReference>
<evidence type="ECO:0000259" key="7">
    <source>
        <dbReference type="PROSITE" id="PS50801"/>
    </source>
</evidence>
<dbReference type="Pfam" id="PF00027">
    <property type="entry name" value="cNMP_binding"/>
    <property type="match status" value="1"/>
</dbReference>
<dbReference type="Pfam" id="PF01740">
    <property type="entry name" value="STAS"/>
    <property type="match status" value="1"/>
</dbReference>
<feature type="transmembrane region" description="Helical" evidence="5">
    <location>
        <begin position="179"/>
        <end position="202"/>
    </location>
</feature>
<protein>
    <submittedName>
        <fullName evidence="8">Cyclic nucleotide-binding domain-containing protein</fullName>
    </submittedName>
</protein>
<evidence type="ECO:0000256" key="5">
    <source>
        <dbReference type="SAM" id="Phobius"/>
    </source>
</evidence>
<feature type="domain" description="Cyclic nucleotide-binding" evidence="6">
    <location>
        <begin position="574"/>
        <end position="694"/>
    </location>
</feature>
<dbReference type="SUPFAM" id="SSF52091">
    <property type="entry name" value="SpoIIaa-like"/>
    <property type="match status" value="1"/>
</dbReference>
<evidence type="ECO:0000259" key="6">
    <source>
        <dbReference type="PROSITE" id="PS50042"/>
    </source>
</evidence>
<dbReference type="InterPro" id="IPR002645">
    <property type="entry name" value="STAS_dom"/>
</dbReference>
<sequence>MGFGMFAFVALGEAYFGHGVLAGLWSAFIAGVVCVLTGNRSTTVYAPRVTTTFYLGSVLFALSHSPVPALQDGGLPMVLAVFMGIVFLGGAFQALFGLVRLGSLIKFTPYPVMAGFQNAAALLLLLVQASTLLGMPVTTGFMEVPAQLGQAHPLTLVVAAVAVLVMWKGKRWFPRVPALLLGLAAGTLAWYALAAFGFRAALGPLIGGLPAMLRPLDVNALWNLMPGAAHWPLAWVMVPAALGLAFIASLDALLCERIVAPEGNSPRESDRQLVRLGLGNMVAALAGGITAGVNIGPSTLNRAQGARGAASVLVNALVILLTMLFLLPLVGLLPRVALSAVIAVIAIQHFDTWTLQVLRRVRTDAGPRRRGLLLELGVVFVVTLLSVAVNIVAAVFIGVLIAVGLFLLRMSRSVVRRHYRCDEVRSHQSRDALSMNLLARHGARITVFELEGPLFFGSSEALARTVREVAGEDAFAVILDFRRVNDLDSTGARVLLQLHQDLTRAGCSVRFSGLRAGSVVAGAMADLGLAADRRRPTGTPDLDLAIEAAEDDLLATLRPTPAVLQPITFETLELARNFDAREREILRSFFVERRFAAGATVFAQGDFGTELFIVMQGRATAMLHQRGAEPLRLATFAPGATIGELALLDSGSRSATVVADWPLVCLVLSAGSFRDMQAREPAVAIRLLVNLGRELGFRMRRANQMLHRLAA</sequence>
<dbReference type="OrthoDB" id="9769739at2"/>
<dbReference type="InterPro" id="IPR011547">
    <property type="entry name" value="SLC26A/SulP_dom"/>
</dbReference>
<dbReference type="InterPro" id="IPR018490">
    <property type="entry name" value="cNMP-bd_dom_sf"/>
</dbReference>
<feature type="transmembrane region" description="Helical" evidence="5">
    <location>
        <begin position="148"/>
        <end position="167"/>
    </location>
</feature>
<evidence type="ECO:0000256" key="1">
    <source>
        <dbReference type="ARBA" id="ARBA00004141"/>
    </source>
</evidence>
<feature type="transmembrane region" description="Helical" evidence="5">
    <location>
        <begin position="233"/>
        <end position="255"/>
    </location>
</feature>
<keyword evidence="9" id="KW-1185">Reference proteome</keyword>
<dbReference type="PROSITE" id="PS50042">
    <property type="entry name" value="CNMP_BINDING_3"/>
    <property type="match status" value="1"/>
</dbReference>
<dbReference type="PANTHER" id="PTHR43310:SF1">
    <property type="entry name" value="SULFATE TRANSPORTER YBAR-RELATED"/>
    <property type="match status" value="1"/>
</dbReference>
<dbReference type="PROSITE" id="PS50801">
    <property type="entry name" value="STAS"/>
    <property type="match status" value="1"/>
</dbReference>
<reference evidence="8 9" key="1">
    <citation type="submission" date="2019-07" db="EMBL/GenBank/DDBJ databases">
        <title>Caenimonas sedimenti sp. nov., isolated from activated sludge.</title>
        <authorList>
            <person name="Xu J."/>
        </authorList>
    </citation>
    <scope>NUCLEOTIDE SEQUENCE [LARGE SCALE GENOMIC DNA]</scope>
    <source>
        <strain evidence="8 9">HX-9-20</strain>
    </source>
</reference>
<feature type="transmembrane region" description="Helical" evidence="5">
    <location>
        <begin position="378"/>
        <end position="408"/>
    </location>
</feature>
<feature type="transmembrane region" description="Helical" evidence="5">
    <location>
        <begin position="45"/>
        <end position="63"/>
    </location>
</feature>
<evidence type="ECO:0000313" key="9">
    <source>
        <dbReference type="Proteomes" id="UP000318199"/>
    </source>
</evidence>
<feature type="transmembrane region" description="Helical" evidence="5">
    <location>
        <begin position="120"/>
        <end position="142"/>
    </location>
</feature>
<feature type="transmembrane region" description="Helical" evidence="5">
    <location>
        <begin position="75"/>
        <end position="99"/>
    </location>
</feature>
<dbReference type="InterPro" id="IPR000595">
    <property type="entry name" value="cNMP-bd_dom"/>
</dbReference>
<keyword evidence="3 5" id="KW-1133">Transmembrane helix</keyword>